<reference evidence="4 5" key="1">
    <citation type="submission" date="2018-04" db="EMBL/GenBank/DDBJ databases">
        <title>Brenneria corticis sp.nov.</title>
        <authorList>
            <person name="Li Y."/>
        </authorList>
    </citation>
    <scope>NUCLEOTIDE SEQUENCE [LARGE SCALE GENOMIC DNA]</scope>
    <source>
        <strain evidence="4 5">LMG 27715</strain>
    </source>
</reference>
<dbReference type="Proteomes" id="UP000245138">
    <property type="component" value="Unassembled WGS sequence"/>
</dbReference>
<protein>
    <submittedName>
        <fullName evidence="4">TetR family transcriptional regulator</fullName>
    </submittedName>
</protein>
<evidence type="ECO:0000259" key="3">
    <source>
        <dbReference type="PROSITE" id="PS50977"/>
    </source>
</evidence>
<dbReference type="Pfam" id="PF00440">
    <property type="entry name" value="TetR_N"/>
    <property type="match status" value="1"/>
</dbReference>
<feature type="domain" description="HTH tetR-type" evidence="3">
    <location>
        <begin position="20"/>
        <end position="80"/>
    </location>
</feature>
<dbReference type="InterPro" id="IPR001647">
    <property type="entry name" value="HTH_TetR"/>
</dbReference>
<evidence type="ECO:0000313" key="5">
    <source>
        <dbReference type="Proteomes" id="UP000245138"/>
    </source>
</evidence>
<organism evidence="4 5">
    <name type="scientific">Brenneria roseae subsp. americana</name>
    <dbReference type="NCBI Taxonomy" id="1508507"/>
    <lineage>
        <taxon>Bacteria</taxon>
        <taxon>Pseudomonadati</taxon>
        <taxon>Pseudomonadota</taxon>
        <taxon>Gammaproteobacteria</taxon>
        <taxon>Enterobacterales</taxon>
        <taxon>Pectobacteriaceae</taxon>
        <taxon>Brenneria</taxon>
    </lineage>
</organism>
<dbReference type="Gene3D" id="1.10.357.10">
    <property type="entry name" value="Tetracycline Repressor, domain 2"/>
    <property type="match status" value="1"/>
</dbReference>
<feature type="DNA-binding region" description="H-T-H motif" evidence="2">
    <location>
        <begin position="43"/>
        <end position="62"/>
    </location>
</feature>
<dbReference type="PANTHER" id="PTHR30055:SF146">
    <property type="entry name" value="HTH-TYPE TRANSCRIPTIONAL DUAL REGULATOR CECR"/>
    <property type="match status" value="1"/>
</dbReference>
<dbReference type="PRINTS" id="PR00455">
    <property type="entry name" value="HTHTETR"/>
</dbReference>
<evidence type="ECO:0000256" key="2">
    <source>
        <dbReference type="PROSITE-ProRule" id="PRU00335"/>
    </source>
</evidence>
<dbReference type="InterPro" id="IPR036271">
    <property type="entry name" value="Tet_transcr_reg_TetR-rel_C_sf"/>
</dbReference>
<dbReference type="Pfam" id="PF14246">
    <property type="entry name" value="TetR_C_7"/>
    <property type="match status" value="1"/>
</dbReference>
<dbReference type="GO" id="GO:0003700">
    <property type="term" value="F:DNA-binding transcription factor activity"/>
    <property type="evidence" value="ECO:0007669"/>
    <property type="project" value="TreeGrafter"/>
</dbReference>
<dbReference type="InterPro" id="IPR039536">
    <property type="entry name" value="TetR_C_Proteobacteria"/>
</dbReference>
<dbReference type="PROSITE" id="PS50977">
    <property type="entry name" value="HTH_TETR_2"/>
    <property type="match status" value="1"/>
</dbReference>
<keyword evidence="1 2" id="KW-0238">DNA-binding</keyword>
<proteinExistence type="predicted"/>
<sequence>MNSPSTISPSAPETGQDNLNEKARLVLKAATSVFLAHGFSAATTDMIQREAGVSKSTVYAHYANKEALFVAVIKTECATFARTVQNIRFQSGGLRKTLTALGRAYLEILLSPTGLALYRVAIAEAPKFPQLAQTFYLAGPRVIAAILTEQLAHAEQAGEIDTTTVGVETMASLFSNLVRGEAQLQYLTHPDPSPSAAQIDHWVEVAVTTFLCAFGRTPDPSFKG</sequence>
<dbReference type="InterPro" id="IPR009057">
    <property type="entry name" value="Homeodomain-like_sf"/>
</dbReference>
<dbReference type="Gene3D" id="1.10.10.60">
    <property type="entry name" value="Homeodomain-like"/>
    <property type="match status" value="1"/>
</dbReference>
<dbReference type="SUPFAM" id="SSF46689">
    <property type="entry name" value="Homeodomain-like"/>
    <property type="match status" value="1"/>
</dbReference>
<comment type="caution">
    <text evidence="4">The sequence shown here is derived from an EMBL/GenBank/DDBJ whole genome shotgun (WGS) entry which is preliminary data.</text>
</comment>
<name>A0A2U1U1Q6_9GAMM</name>
<dbReference type="GO" id="GO:0000976">
    <property type="term" value="F:transcription cis-regulatory region binding"/>
    <property type="evidence" value="ECO:0007669"/>
    <property type="project" value="TreeGrafter"/>
</dbReference>
<gene>
    <name evidence="4" type="ORF">B4923_00175</name>
</gene>
<evidence type="ECO:0000256" key="1">
    <source>
        <dbReference type="ARBA" id="ARBA00023125"/>
    </source>
</evidence>
<dbReference type="PANTHER" id="PTHR30055">
    <property type="entry name" value="HTH-TYPE TRANSCRIPTIONAL REGULATOR RUTR"/>
    <property type="match status" value="1"/>
</dbReference>
<dbReference type="RefSeq" id="WP_109052337.1">
    <property type="nucleotide sequence ID" value="NZ_QDKJ01000001.1"/>
</dbReference>
<keyword evidence="5" id="KW-1185">Reference proteome</keyword>
<accession>A0A2U1U1Q6</accession>
<dbReference type="AlphaFoldDB" id="A0A2U1U1Q6"/>
<dbReference type="InterPro" id="IPR050109">
    <property type="entry name" value="HTH-type_TetR-like_transc_reg"/>
</dbReference>
<dbReference type="SUPFAM" id="SSF48498">
    <property type="entry name" value="Tetracyclin repressor-like, C-terminal domain"/>
    <property type="match status" value="1"/>
</dbReference>
<evidence type="ECO:0000313" key="4">
    <source>
        <dbReference type="EMBL" id="PWC15574.1"/>
    </source>
</evidence>
<dbReference type="OrthoDB" id="116240at2"/>
<dbReference type="EMBL" id="QDKJ01000001">
    <property type="protein sequence ID" value="PWC15574.1"/>
    <property type="molecule type" value="Genomic_DNA"/>
</dbReference>